<dbReference type="Pfam" id="PF02779">
    <property type="entry name" value="Transket_pyr"/>
    <property type="match status" value="1"/>
</dbReference>
<evidence type="ECO:0000256" key="2">
    <source>
        <dbReference type="ARBA" id="ARBA00011738"/>
    </source>
</evidence>
<dbReference type="NCBIfam" id="NF004558">
    <property type="entry name" value="PRK05899.2-4"/>
    <property type="match status" value="1"/>
</dbReference>
<keyword evidence="15" id="KW-0472">Membrane</keyword>
<evidence type="ECO:0000256" key="4">
    <source>
        <dbReference type="ARBA" id="ARBA00022679"/>
    </source>
</evidence>
<dbReference type="SMART" id="SM00861">
    <property type="entry name" value="Transket_pyr"/>
    <property type="match status" value="1"/>
</dbReference>
<feature type="binding site" evidence="12">
    <location>
        <position position="63"/>
    </location>
    <ligand>
        <name>thiamine diphosphate</name>
        <dbReference type="ChEBI" id="CHEBI:58937"/>
    </ligand>
</feature>
<comment type="similarity">
    <text evidence="1">Belongs to the transketolase family.</text>
</comment>
<keyword evidence="15" id="KW-0812">Transmembrane</keyword>
<feature type="binding site" evidence="11">
    <location>
        <position position="23"/>
    </location>
    <ligand>
        <name>substrate</name>
    </ligand>
</feature>
<dbReference type="InterPro" id="IPR055152">
    <property type="entry name" value="Transketolase-like_C_2"/>
</dbReference>
<dbReference type="Gene3D" id="3.40.50.970">
    <property type="match status" value="2"/>
</dbReference>
<comment type="cofactor">
    <cofactor evidence="13">
        <name>Mg(2+)</name>
        <dbReference type="ChEBI" id="CHEBI:18420"/>
    </cofactor>
    <text evidence="13">Binds 1 Mg(2+) ion per subunit. Can also utilize other divalent metal cations, such as Ca(2+), Mn(2+) and Co(2+).</text>
</comment>
<feature type="binding site" evidence="11">
    <location>
        <position position="461"/>
    </location>
    <ligand>
        <name>substrate</name>
    </ligand>
</feature>
<keyword evidence="15" id="KW-1133">Transmembrane helix</keyword>
<dbReference type="Pfam" id="PF00456">
    <property type="entry name" value="Transketolase_N"/>
    <property type="match status" value="1"/>
</dbReference>
<evidence type="ECO:0000256" key="7">
    <source>
        <dbReference type="ARBA" id="ARBA00023052"/>
    </source>
</evidence>
<feature type="binding site" evidence="11">
    <location>
        <position position="449"/>
    </location>
    <ligand>
        <name>substrate</name>
    </ligand>
</feature>
<evidence type="ECO:0000256" key="10">
    <source>
        <dbReference type="PIRSR" id="PIRSR605478-1"/>
    </source>
</evidence>
<feature type="binding site" evidence="12">
    <location>
        <position position="180"/>
    </location>
    <ligand>
        <name>thiamine diphosphate</name>
        <dbReference type="ChEBI" id="CHEBI:58937"/>
    </ligand>
</feature>
<name>A0A084EYA4_9BACT</name>
<evidence type="ECO:0000256" key="1">
    <source>
        <dbReference type="ARBA" id="ARBA00007131"/>
    </source>
</evidence>
<protein>
    <recommendedName>
        <fullName evidence="3 9">Transketolase</fullName>
        <ecNumber evidence="3 9">2.2.1.1</ecNumber>
    </recommendedName>
</protein>
<feature type="binding site" evidence="12">
    <location>
        <position position="254"/>
    </location>
    <ligand>
        <name>thiamine diphosphate</name>
        <dbReference type="ChEBI" id="CHEBI:58937"/>
    </ligand>
</feature>
<dbReference type="NCBIfam" id="TIGR00232">
    <property type="entry name" value="tktlase_bact"/>
    <property type="match status" value="1"/>
</dbReference>
<dbReference type="OrthoDB" id="8732661at2"/>
<feature type="transmembrane region" description="Helical" evidence="15">
    <location>
        <begin position="57"/>
        <end position="80"/>
    </location>
</feature>
<reference evidence="17 18" key="1">
    <citation type="submission" date="2014-02" db="EMBL/GenBank/DDBJ databases">
        <title>Genome sequence of Ureaplasma diversum strain 246.</title>
        <authorList>
            <person name="Sirand-Pugnet P."/>
            <person name="Breton M."/>
            <person name="Dordet-Frisoni E."/>
            <person name="Baranowski E."/>
            <person name="Barre A."/>
            <person name="Couture C."/>
            <person name="Dupuy V."/>
            <person name="Gaurivaud P."/>
            <person name="Jacob D."/>
            <person name="Lemaitre C."/>
            <person name="Manso-Silvan L."/>
            <person name="Nikolski M."/>
            <person name="Nouvel L.-X."/>
            <person name="Poumarat F."/>
            <person name="Tardy F."/>
            <person name="Thebault P."/>
            <person name="Theil S."/>
            <person name="Citti C."/>
            <person name="Thiaucourt F."/>
            <person name="Blanchard A."/>
        </authorList>
    </citation>
    <scope>NUCLEOTIDE SEQUENCE [LARGE SCALE GENOMIC DNA]</scope>
    <source>
        <strain evidence="17 18">NCTC 246</strain>
    </source>
</reference>
<dbReference type="SUPFAM" id="SSF52922">
    <property type="entry name" value="TK C-terminal domain-like"/>
    <property type="match status" value="1"/>
</dbReference>
<dbReference type="RefSeq" id="WP_038102901.1">
    <property type="nucleotide sequence ID" value="NZ_JFDP01000055.1"/>
</dbReference>
<feature type="site" description="Important for catalytic activity" evidence="14">
    <location>
        <position position="254"/>
    </location>
</feature>
<dbReference type="CDD" id="cd02012">
    <property type="entry name" value="TPP_TK"/>
    <property type="match status" value="1"/>
</dbReference>
<dbReference type="Gene3D" id="3.40.50.920">
    <property type="match status" value="1"/>
</dbReference>
<dbReference type="AlphaFoldDB" id="A0A084EYA4"/>
<keyword evidence="5 13" id="KW-0479">Metal-binding</keyword>
<dbReference type="SUPFAM" id="SSF52518">
    <property type="entry name" value="Thiamin diphosphate-binding fold (THDP-binding)"/>
    <property type="match status" value="2"/>
</dbReference>
<keyword evidence="6 13" id="KW-0460">Magnesium</keyword>
<evidence type="ECO:0000256" key="11">
    <source>
        <dbReference type="PIRSR" id="PIRSR605478-2"/>
    </source>
</evidence>
<proteinExistence type="inferred from homology"/>
<feature type="binding site" evidence="13">
    <location>
        <position position="180"/>
    </location>
    <ligand>
        <name>Mg(2+)</name>
        <dbReference type="ChEBI" id="CHEBI:18420"/>
    </ligand>
</feature>
<comment type="catalytic activity">
    <reaction evidence="8">
        <text>D-sedoheptulose 7-phosphate + D-glyceraldehyde 3-phosphate = aldehydo-D-ribose 5-phosphate + D-xylulose 5-phosphate</text>
        <dbReference type="Rhea" id="RHEA:10508"/>
        <dbReference type="ChEBI" id="CHEBI:57483"/>
        <dbReference type="ChEBI" id="CHEBI:57737"/>
        <dbReference type="ChEBI" id="CHEBI:58273"/>
        <dbReference type="ChEBI" id="CHEBI:59776"/>
        <dbReference type="EC" id="2.2.1.1"/>
    </reaction>
</comment>
<feature type="binding site" evidence="13">
    <location>
        <position position="150"/>
    </location>
    <ligand>
        <name>Mg(2+)</name>
        <dbReference type="ChEBI" id="CHEBI:18420"/>
    </ligand>
</feature>
<keyword evidence="4" id="KW-0808">Transferase</keyword>
<evidence type="ECO:0000259" key="16">
    <source>
        <dbReference type="SMART" id="SM00861"/>
    </source>
</evidence>
<evidence type="ECO:0000256" key="5">
    <source>
        <dbReference type="ARBA" id="ARBA00022723"/>
    </source>
</evidence>
<dbReference type="EC" id="2.2.1.1" evidence="3 9"/>
<evidence type="ECO:0000256" key="12">
    <source>
        <dbReference type="PIRSR" id="PIRSR605478-3"/>
    </source>
</evidence>
<feature type="binding site" evidence="11">
    <location>
        <position position="457"/>
    </location>
    <ligand>
        <name>substrate</name>
    </ligand>
</feature>
<organism evidence="17 18">
    <name type="scientific">Ureaplasma diversum NCTC 246</name>
    <dbReference type="NCBI Taxonomy" id="1188241"/>
    <lineage>
        <taxon>Bacteria</taxon>
        <taxon>Bacillati</taxon>
        <taxon>Mycoplasmatota</taxon>
        <taxon>Mycoplasmoidales</taxon>
        <taxon>Mycoplasmoidaceae</taxon>
        <taxon>Ureaplasma</taxon>
    </lineage>
</organism>
<feature type="binding site" evidence="11">
    <location>
        <position position="254"/>
    </location>
    <ligand>
        <name>substrate</name>
    </ligand>
</feature>
<feature type="binding site" evidence="12">
    <location>
        <begin position="110"/>
        <end position="112"/>
    </location>
    <ligand>
        <name>thiamine diphosphate</name>
        <dbReference type="ChEBI" id="CHEBI:58937"/>
    </ligand>
</feature>
<keyword evidence="18" id="KW-1185">Reference proteome</keyword>
<dbReference type="InterPro" id="IPR009014">
    <property type="entry name" value="Transketo_C/PFOR_II"/>
</dbReference>
<dbReference type="InterPro" id="IPR020826">
    <property type="entry name" value="Transketolase_BS"/>
</dbReference>
<keyword evidence="7 12" id="KW-0786">Thiamine pyrophosphate</keyword>
<evidence type="ECO:0000256" key="6">
    <source>
        <dbReference type="ARBA" id="ARBA00022842"/>
    </source>
</evidence>
<dbReference type="GO" id="GO:0005829">
    <property type="term" value="C:cytosol"/>
    <property type="evidence" value="ECO:0007669"/>
    <property type="project" value="TreeGrafter"/>
</dbReference>
<dbReference type="InterPro" id="IPR029061">
    <property type="entry name" value="THDP-binding"/>
</dbReference>
<evidence type="ECO:0000256" key="13">
    <source>
        <dbReference type="PIRSR" id="PIRSR605478-4"/>
    </source>
</evidence>
<comment type="subunit">
    <text evidence="2">Homodimer.</text>
</comment>
<dbReference type="PANTHER" id="PTHR43522">
    <property type="entry name" value="TRANSKETOLASE"/>
    <property type="match status" value="1"/>
</dbReference>
<dbReference type="GO" id="GO:0004802">
    <property type="term" value="F:transketolase activity"/>
    <property type="evidence" value="ECO:0007669"/>
    <property type="project" value="UniProtKB-UniRule"/>
</dbReference>
<comment type="cofactor">
    <cofactor evidence="12">
        <name>thiamine diphosphate</name>
        <dbReference type="ChEBI" id="CHEBI:58937"/>
    </cofactor>
    <text evidence="12">Binds 1 thiamine pyrophosphate per subunit. During the reaction, the substrate forms a covalent intermediate with the cofactor.</text>
</comment>
<dbReference type="eggNOG" id="COG0021">
    <property type="taxonomic scope" value="Bacteria"/>
</dbReference>
<dbReference type="InterPro" id="IPR005474">
    <property type="entry name" value="Transketolase_N"/>
</dbReference>
<dbReference type="InterPro" id="IPR005475">
    <property type="entry name" value="Transketolase-like_Pyr-bd"/>
</dbReference>
<accession>A0A084EYA4</accession>
<dbReference type="GO" id="GO:0046872">
    <property type="term" value="F:metal ion binding"/>
    <property type="evidence" value="ECO:0007669"/>
    <property type="project" value="UniProtKB-KW"/>
</dbReference>
<feature type="domain" description="Transketolase-like pyrimidine-binding" evidence="16">
    <location>
        <begin position="345"/>
        <end position="513"/>
    </location>
</feature>
<evidence type="ECO:0000256" key="14">
    <source>
        <dbReference type="PIRSR" id="PIRSR605478-5"/>
    </source>
</evidence>
<dbReference type="Pfam" id="PF22613">
    <property type="entry name" value="Transketolase_C_1"/>
    <property type="match status" value="1"/>
</dbReference>
<feature type="binding site" evidence="11">
    <location>
        <position position="508"/>
    </location>
    <ligand>
        <name>substrate</name>
    </ligand>
</feature>
<sequence length="655" mass="73307">MNRYVNAMRSLALQAIKNANQGHSGMSISAAPILYTLYKGLMTISKDEPKWFNRDRLVLSAGHGSMALYPIFYFASLISLDDIKNFRNDNTNTAGHPEVFANNYVDASTGPLGQGVSNAVGMAIAERYLANLFPTLKGLINHFTYCVVGDGDLQEGICYEAMSLAGKLQLNKLIMIHDSNDYQLDSAVFDVNIENLQQRVESMNWNYLSCDNNPENIHAQVAVAKSSKNNKPTFIEVKTIIGEGMSSEQSANAHAAAVNDQELELFSKKFRVKVDNFDFHQEIFDHFHFNVVARGNSAYEQWKKLWSQYEQTQPEAIAQFKAYLDKDFENLDQILDPSLIVDTNEATRVYIKNYFSQLKDLKSMIVLSADLAKSTYVKIGSSEFNVDSKSPYVKCGIREFAMAGIMNGILLHSGLKACSGTFLAFADYMKAAMRLAAISHLPAIYFFSHDSYAIGSDGPTHQPVEQLTMLRSIPNFEVIRVADHYETKHALVYAYKQTTKPVAIITSRQKLKQINESEPTNFSYGAYQIIDQKLEADQYDVCLIASGSEVSLIKEAAHTLKKENINIKVISCFNLNQLLLQDPSIIKNLLDAKYGLISVEASNDTLWWKLSPFAKTFKQISATNFGRSADGAKLMNEFGFNVDNVIKEVKSLISK</sequence>
<dbReference type="PANTHER" id="PTHR43522:SF2">
    <property type="entry name" value="TRANSKETOLASE 1-RELATED"/>
    <property type="match status" value="1"/>
</dbReference>
<feature type="binding site" evidence="11">
    <location>
        <position position="374"/>
    </location>
    <ligand>
        <name>substrate</name>
    </ligand>
</feature>
<dbReference type="EMBL" id="JFDP01000055">
    <property type="protein sequence ID" value="KEZ22946.1"/>
    <property type="molecule type" value="Genomic_DNA"/>
</dbReference>
<feature type="binding site" evidence="12">
    <location>
        <position position="151"/>
    </location>
    <ligand>
        <name>thiamine diphosphate</name>
        <dbReference type="ChEBI" id="CHEBI:58937"/>
    </ligand>
</feature>
<evidence type="ECO:0000256" key="3">
    <source>
        <dbReference type="ARBA" id="ARBA00013152"/>
    </source>
</evidence>
<feature type="binding site" evidence="11">
    <location>
        <position position="348"/>
    </location>
    <ligand>
        <name>substrate</name>
    </ligand>
</feature>
<evidence type="ECO:0000256" key="15">
    <source>
        <dbReference type="SAM" id="Phobius"/>
    </source>
</evidence>
<evidence type="ECO:0000313" key="18">
    <source>
        <dbReference type="Proteomes" id="UP000028537"/>
    </source>
</evidence>
<evidence type="ECO:0000313" key="17">
    <source>
        <dbReference type="EMBL" id="KEZ22946.1"/>
    </source>
</evidence>
<feature type="binding site" evidence="12">
    <location>
        <position position="425"/>
    </location>
    <ligand>
        <name>thiamine diphosphate</name>
        <dbReference type="ChEBI" id="CHEBI:58937"/>
    </ligand>
</feature>
<dbReference type="InterPro" id="IPR033247">
    <property type="entry name" value="Transketolase_fam"/>
</dbReference>
<feature type="site" description="Important for catalytic activity" evidence="14">
    <location>
        <position position="23"/>
    </location>
</feature>
<dbReference type="GO" id="GO:0006098">
    <property type="term" value="P:pentose-phosphate shunt"/>
    <property type="evidence" value="ECO:0007669"/>
    <property type="project" value="TreeGrafter"/>
</dbReference>
<dbReference type="InterPro" id="IPR005478">
    <property type="entry name" value="Transketolase_bac-like"/>
</dbReference>
<evidence type="ECO:0000256" key="8">
    <source>
        <dbReference type="ARBA" id="ARBA00049473"/>
    </source>
</evidence>
<dbReference type="Proteomes" id="UP000028537">
    <property type="component" value="Unassembled WGS sequence"/>
</dbReference>
<comment type="caution">
    <text evidence="17">The sequence shown here is derived from an EMBL/GenBank/DDBJ whole genome shotgun (WGS) entry which is preliminary data.</text>
</comment>
<evidence type="ECO:0000256" key="9">
    <source>
        <dbReference type="NCBIfam" id="TIGR00232"/>
    </source>
</evidence>
<gene>
    <name evidence="17" type="primary">tkt</name>
    <name evidence="17" type="ORF">UDIV_4420</name>
</gene>
<feature type="active site" description="Proton donor" evidence="10">
    <location>
        <position position="399"/>
    </location>
</feature>
<dbReference type="PROSITE" id="PS00802">
    <property type="entry name" value="TRANSKETOLASE_2"/>
    <property type="match status" value="1"/>
</dbReference>
<dbReference type="CDD" id="cd07033">
    <property type="entry name" value="TPP_PYR_DXS_TK_like"/>
    <property type="match status" value="1"/>
</dbReference>